<evidence type="ECO:0008006" key="4">
    <source>
        <dbReference type="Google" id="ProtNLM"/>
    </source>
</evidence>
<comment type="caution">
    <text evidence="2">The sequence shown here is derived from an EMBL/GenBank/DDBJ whole genome shotgun (WGS) entry which is preliminary data.</text>
</comment>
<evidence type="ECO:0000313" key="3">
    <source>
        <dbReference type="Proteomes" id="UP000451471"/>
    </source>
</evidence>
<feature type="transmembrane region" description="Helical" evidence="1">
    <location>
        <begin position="44"/>
        <end position="64"/>
    </location>
</feature>
<accession>A0A6B0GGK1</accession>
<evidence type="ECO:0000313" key="2">
    <source>
        <dbReference type="EMBL" id="MWG33854.1"/>
    </source>
</evidence>
<keyword evidence="3" id="KW-1185">Reference proteome</keyword>
<evidence type="ECO:0000256" key="1">
    <source>
        <dbReference type="SAM" id="Phobius"/>
    </source>
</evidence>
<keyword evidence="1" id="KW-0472">Membrane</keyword>
<organism evidence="2 3">
    <name type="scientific">Halomarina oriensis</name>
    <dbReference type="NCBI Taxonomy" id="671145"/>
    <lineage>
        <taxon>Archaea</taxon>
        <taxon>Methanobacteriati</taxon>
        <taxon>Methanobacteriota</taxon>
        <taxon>Stenosarchaea group</taxon>
        <taxon>Halobacteria</taxon>
        <taxon>Halobacteriales</taxon>
        <taxon>Natronomonadaceae</taxon>
        <taxon>Halomarina</taxon>
    </lineage>
</organism>
<keyword evidence="1" id="KW-1133">Transmembrane helix</keyword>
<dbReference type="Proteomes" id="UP000451471">
    <property type="component" value="Unassembled WGS sequence"/>
</dbReference>
<dbReference type="EMBL" id="WSZK01000011">
    <property type="protein sequence ID" value="MWG33854.1"/>
    <property type="molecule type" value="Genomic_DNA"/>
</dbReference>
<dbReference type="AlphaFoldDB" id="A0A6B0GGK1"/>
<protein>
    <recommendedName>
        <fullName evidence="4">Cox cluster protein</fullName>
    </recommendedName>
</protein>
<sequence>MRNAFWEKLGGLVPLFAVLFAMNVVLLVLLLISVPFQTRPAARTVSIIAFGVLSVSLVGTFVVIRKSRAYERREPSK</sequence>
<keyword evidence="1" id="KW-0812">Transmembrane</keyword>
<reference evidence="2 3" key="1">
    <citation type="submission" date="2019-12" db="EMBL/GenBank/DDBJ databases">
        <title>Halocatena pleomorpha gen. nov. sp. nov., an extremely halophilic archaeon of family Halobacteriaceae isolated from saltpan soil.</title>
        <authorList>
            <person name="Pal Y."/>
            <person name="Verma A."/>
            <person name="Krishnamurthi S."/>
            <person name="Kumar P."/>
        </authorList>
    </citation>
    <scope>NUCLEOTIDE SEQUENCE [LARGE SCALE GENOMIC DNA]</scope>
    <source>
        <strain evidence="2 3">JCM 16495</strain>
    </source>
</reference>
<feature type="transmembrane region" description="Helical" evidence="1">
    <location>
        <begin position="12"/>
        <end position="32"/>
    </location>
</feature>
<gene>
    <name evidence="2" type="ORF">GQS65_04985</name>
</gene>
<dbReference type="RefSeq" id="WP_158203575.1">
    <property type="nucleotide sequence ID" value="NZ_WSZK01000011.1"/>
</dbReference>
<proteinExistence type="predicted"/>
<name>A0A6B0GGK1_9EURY</name>